<dbReference type="eggNOG" id="KOG1488">
    <property type="taxonomic scope" value="Eukaryota"/>
</dbReference>
<reference evidence="6" key="1">
    <citation type="journal article" date="2006" name="Science">
        <title>Phytophthora genome sequences uncover evolutionary origins and mechanisms of pathogenesis.</title>
        <authorList>
            <person name="Tyler B.M."/>
            <person name="Tripathy S."/>
            <person name="Zhang X."/>
            <person name="Dehal P."/>
            <person name="Jiang R.H."/>
            <person name="Aerts A."/>
            <person name="Arredondo F.D."/>
            <person name="Baxter L."/>
            <person name="Bensasson D."/>
            <person name="Beynon J.L."/>
            <person name="Chapman J."/>
            <person name="Damasceno C.M."/>
            <person name="Dorrance A.E."/>
            <person name="Dou D."/>
            <person name="Dickerman A.W."/>
            <person name="Dubchak I.L."/>
            <person name="Garbelotto M."/>
            <person name="Gijzen M."/>
            <person name="Gordon S.G."/>
            <person name="Govers F."/>
            <person name="Grunwald N.J."/>
            <person name="Huang W."/>
            <person name="Ivors K.L."/>
            <person name="Jones R.W."/>
            <person name="Kamoun S."/>
            <person name="Krampis K."/>
            <person name="Lamour K.H."/>
            <person name="Lee M.K."/>
            <person name="McDonald W.H."/>
            <person name="Medina M."/>
            <person name="Meijer H.J."/>
            <person name="Nordberg E.K."/>
            <person name="Maclean D.J."/>
            <person name="Ospina-Giraldo M.D."/>
            <person name="Morris P.F."/>
            <person name="Phuntumart V."/>
            <person name="Putnam N.H."/>
            <person name="Rash S."/>
            <person name="Rose J.K."/>
            <person name="Sakihama Y."/>
            <person name="Salamov A.A."/>
            <person name="Savidor A."/>
            <person name="Scheuring C.F."/>
            <person name="Smith B.M."/>
            <person name="Sobral B.W."/>
            <person name="Terry A."/>
            <person name="Torto-Alalibo T.A."/>
            <person name="Win J."/>
            <person name="Xu Z."/>
            <person name="Zhang H."/>
            <person name="Grigoriev I.V."/>
            <person name="Rokhsar D.S."/>
            <person name="Boore J.L."/>
        </authorList>
    </citation>
    <scope>NUCLEOTIDE SEQUENCE [LARGE SCALE GENOMIC DNA]</scope>
    <source>
        <strain evidence="6">Pr102</strain>
    </source>
</reference>
<feature type="repeat" description="Pumilio" evidence="2">
    <location>
        <begin position="735"/>
        <end position="770"/>
    </location>
</feature>
<feature type="repeat" description="Pumilio" evidence="2">
    <location>
        <begin position="699"/>
        <end position="734"/>
    </location>
</feature>
<feature type="region of interest" description="Disordered" evidence="3">
    <location>
        <begin position="91"/>
        <end position="269"/>
    </location>
</feature>
<dbReference type="GO" id="GO:0005737">
    <property type="term" value="C:cytoplasm"/>
    <property type="evidence" value="ECO:0000318"/>
    <property type="project" value="GO_Central"/>
</dbReference>
<feature type="repeat" description="Pumilio" evidence="2">
    <location>
        <begin position="815"/>
        <end position="850"/>
    </location>
</feature>
<evidence type="ECO:0000313" key="5">
    <source>
        <dbReference type="EnsemblProtists" id="Phyra71039"/>
    </source>
</evidence>
<dbReference type="Gene3D" id="1.25.10.10">
    <property type="entry name" value="Leucine-rich Repeat Variant"/>
    <property type="match status" value="1"/>
</dbReference>
<dbReference type="GeneID" id="94229886"/>
<keyword evidence="1" id="KW-0677">Repeat</keyword>
<feature type="compositionally biased region" description="Polar residues" evidence="3">
    <location>
        <begin position="215"/>
        <end position="226"/>
    </location>
</feature>
<evidence type="ECO:0000259" key="4">
    <source>
        <dbReference type="PROSITE" id="PS50303"/>
    </source>
</evidence>
<keyword evidence="6" id="KW-1185">Reference proteome</keyword>
<dbReference type="InterPro" id="IPR001313">
    <property type="entry name" value="Pumilio_RNA-bd_rpt"/>
</dbReference>
<feature type="domain" description="PUM-HD" evidence="4">
    <location>
        <begin position="517"/>
        <end position="876"/>
    </location>
</feature>
<feature type="repeat" description="Pumilio" evidence="2">
    <location>
        <begin position="538"/>
        <end position="573"/>
    </location>
</feature>
<evidence type="ECO:0000313" key="6">
    <source>
        <dbReference type="Proteomes" id="UP000005238"/>
    </source>
</evidence>
<feature type="region of interest" description="Disordered" evidence="3">
    <location>
        <begin position="1"/>
        <end position="72"/>
    </location>
</feature>
<dbReference type="Pfam" id="PF00806">
    <property type="entry name" value="PUF"/>
    <property type="match status" value="8"/>
</dbReference>
<dbReference type="InterPro" id="IPR016024">
    <property type="entry name" value="ARM-type_fold"/>
</dbReference>
<evidence type="ECO:0000256" key="3">
    <source>
        <dbReference type="SAM" id="MobiDB-lite"/>
    </source>
</evidence>
<name>H3G859_PHYRM</name>
<protein>
    <recommendedName>
        <fullName evidence="4">PUM-HD domain-containing protein</fullName>
    </recommendedName>
</protein>
<dbReference type="HOGENOM" id="CLU_015793_0_0_1"/>
<dbReference type="EMBL" id="DS565998">
    <property type="status" value="NOT_ANNOTATED_CDS"/>
    <property type="molecule type" value="Genomic_DNA"/>
</dbReference>
<feature type="region of interest" description="Disordered" evidence="3">
    <location>
        <begin position="338"/>
        <end position="363"/>
    </location>
</feature>
<dbReference type="EnsemblProtists" id="Phyra71039">
    <property type="protein sequence ID" value="Phyra71039"/>
    <property type="gene ID" value="Phyra71039"/>
</dbReference>
<sequence>MGHSDSMSPAKSGPALSSSSSVPPRAPRRASAGLVPMEKPVHHDNPVEPTRVKLQDPVGYPPADSLWSSEGLKSRSPLLFSTSQALSERPASFALRAPRLQSKTDARSVHSAQTTPPSESEDGDSVVDNQKEDQDEERANSPSENAAEPQSSWGTAQKLPNKDNQQSDNQEAESRTVPLTLKPLDRDTQSSNHHSADIWTNPLNDFEEAPDFNSHGATVSPTTSPDKLNPRAVPNFPRPSGSTSRAIPTKPSRGDSKTQSGGFRVPPGMSLIDRIQEDFPRTPSPEYGQFDDEGLAACRPAFGGREQQTQSAFGLGEGMGQLRLDNYRSAPPYDVGRRSSHDFEDMPRMPQHVTGPRFTGVDGQRHTFGRSTSEPPFGGSYHGAMAQGFPSSYNMGVQGVQGYPGMMSAVKSRWSANEDTYSFPSSPFGFMPADYASPHPGHNSTLPGYPVGYAGEFRGMKPTAKARPSYTQVDHPFYERHDLGGYVPRPQMLHRPKIGGPRRSDFEYFHPVVHSYSSNSLLEEFNSAPKSEKWGLSAIKGHLFIFAKDQTGSRFIQQKLEKADEHMKAEAFNEIFPNSLLLMTDVFGNYVIQKFLEYGSLEQQQLLVELMTSNMISLALQVYGCRVIQRALEVTQVEEQLELIRQLKGHVMKCVVDQNGNHVLQKCIEAASWKRAAECNGLGSRRFVTGEDIQFIIDSFVGHAAALSTHSYGCRVIQRVLEHCAPDQIRPLLSEIIFKCRELVKDQFGNYVVQHVISHGETDQRNIVMQAVLPEIARWSQHKYASNVVESCLEHATKEEISQIVDFILQCDESGASCALLPMMKHMYGNYVVQKLLERANDRDRHRIVCIIRHNEDYLKRFTFGKHVLSRLEREEQVNNFY</sequence>
<accession>H3G859</accession>
<feature type="compositionally biased region" description="Low complexity" evidence="3">
    <location>
        <begin position="8"/>
        <end position="23"/>
    </location>
</feature>
<dbReference type="PROSITE" id="PS50303">
    <property type="entry name" value="PUM_HD"/>
    <property type="match status" value="1"/>
</dbReference>
<dbReference type="STRING" id="164328.H3G859"/>
<dbReference type="PANTHER" id="PTHR12537">
    <property type="entry name" value="RNA BINDING PROTEIN PUMILIO-RELATED"/>
    <property type="match status" value="1"/>
</dbReference>
<dbReference type="VEuPathDB" id="FungiDB:KRP23_8644"/>
<organism evidence="5 6">
    <name type="scientific">Phytophthora ramorum</name>
    <name type="common">Sudden oak death agent</name>
    <dbReference type="NCBI Taxonomy" id="164328"/>
    <lineage>
        <taxon>Eukaryota</taxon>
        <taxon>Sar</taxon>
        <taxon>Stramenopiles</taxon>
        <taxon>Oomycota</taxon>
        <taxon>Peronosporomycetes</taxon>
        <taxon>Peronosporales</taxon>
        <taxon>Peronosporaceae</taxon>
        <taxon>Phytophthora</taxon>
    </lineage>
</organism>
<dbReference type="Proteomes" id="UP000005238">
    <property type="component" value="Unassembled WGS sequence"/>
</dbReference>
<evidence type="ECO:0000256" key="1">
    <source>
        <dbReference type="ARBA" id="ARBA00022737"/>
    </source>
</evidence>
<feature type="compositionally biased region" description="Basic and acidic residues" evidence="3">
    <location>
        <begin position="338"/>
        <end position="347"/>
    </location>
</feature>
<dbReference type="PANTHER" id="PTHR12537:SF12">
    <property type="entry name" value="MATERNAL PROTEIN PUMILIO"/>
    <property type="match status" value="1"/>
</dbReference>
<proteinExistence type="predicted"/>
<reference evidence="5" key="2">
    <citation type="submission" date="2015-06" db="UniProtKB">
        <authorList>
            <consortium name="EnsemblProtists"/>
        </authorList>
    </citation>
    <scope>IDENTIFICATION</scope>
    <source>
        <strain evidence="5">Pr102</strain>
    </source>
</reference>
<dbReference type="InterPro" id="IPR033133">
    <property type="entry name" value="PUM-HD"/>
</dbReference>
<dbReference type="GO" id="GO:0010608">
    <property type="term" value="P:post-transcriptional regulation of gene expression"/>
    <property type="evidence" value="ECO:0000318"/>
    <property type="project" value="GO_Central"/>
</dbReference>
<dbReference type="SUPFAM" id="SSF48371">
    <property type="entry name" value="ARM repeat"/>
    <property type="match status" value="1"/>
</dbReference>
<dbReference type="VEuPathDB" id="FungiDB:KRP22_9738"/>
<dbReference type="AlphaFoldDB" id="H3G859"/>
<feature type="compositionally biased region" description="Basic and acidic residues" evidence="3">
    <location>
        <begin position="39"/>
        <end position="54"/>
    </location>
</feature>
<feature type="repeat" description="Pumilio" evidence="2">
    <location>
        <begin position="610"/>
        <end position="645"/>
    </location>
</feature>
<evidence type="ECO:0000256" key="2">
    <source>
        <dbReference type="PROSITE-ProRule" id="PRU00317"/>
    </source>
</evidence>
<dbReference type="RefSeq" id="XP_067743573.1">
    <property type="nucleotide sequence ID" value="XM_067894108.1"/>
</dbReference>
<feature type="repeat" description="Pumilio" evidence="2">
    <location>
        <begin position="574"/>
        <end position="609"/>
    </location>
</feature>
<feature type="repeat" description="Pumilio" evidence="2">
    <location>
        <begin position="646"/>
        <end position="689"/>
    </location>
</feature>
<dbReference type="OMA" id="HVMKCVV"/>
<feature type="repeat" description="Pumilio" evidence="2">
    <location>
        <begin position="771"/>
        <end position="806"/>
    </location>
</feature>
<dbReference type="InterPro" id="IPR033712">
    <property type="entry name" value="Pumilio_RNA-bd"/>
</dbReference>
<feature type="compositionally biased region" description="Polar residues" evidence="3">
    <location>
        <begin position="140"/>
        <end position="155"/>
    </location>
</feature>
<dbReference type="GO" id="GO:0003729">
    <property type="term" value="F:mRNA binding"/>
    <property type="evidence" value="ECO:0000318"/>
    <property type="project" value="GO_Central"/>
</dbReference>
<dbReference type="OrthoDB" id="668540at2759"/>
<dbReference type="SMART" id="SM00025">
    <property type="entry name" value="Pumilio"/>
    <property type="match status" value="8"/>
</dbReference>
<dbReference type="InterPro" id="IPR011989">
    <property type="entry name" value="ARM-like"/>
</dbReference>
<dbReference type="CDD" id="cd07920">
    <property type="entry name" value="Pumilio"/>
    <property type="match status" value="1"/>
</dbReference>
<dbReference type="InParanoid" id="H3G859"/>
<dbReference type="PROSITE" id="PS50302">
    <property type="entry name" value="PUM"/>
    <property type="match status" value="8"/>
</dbReference>